<evidence type="ECO:0000256" key="2">
    <source>
        <dbReference type="ARBA" id="ARBA00022797"/>
    </source>
</evidence>
<dbReference type="InterPro" id="IPR058031">
    <property type="entry name" value="AAA_lid_NorR"/>
</dbReference>
<dbReference type="InterPro" id="IPR027417">
    <property type="entry name" value="P-loop_NTPase"/>
</dbReference>
<dbReference type="PROSITE" id="PS50112">
    <property type="entry name" value="PAS"/>
    <property type="match status" value="2"/>
</dbReference>
<dbReference type="Gene3D" id="3.40.50.300">
    <property type="entry name" value="P-loop containing nucleotide triphosphate hydrolases"/>
    <property type="match status" value="1"/>
</dbReference>
<evidence type="ECO:0000259" key="10">
    <source>
        <dbReference type="PROSITE" id="PS50112"/>
    </source>
</evidence>
<evidence type="ECO:0000313" key="12">
    <source>
        <dbReference type="EMBL" id="SCM81624.1"/>
    </source>
</evidence>
<keyword evidence="5" id="KW-0238">DNA-binding</keyword>
<dbReference type="PROSITE" id="PS00676">
    <property type="entry name" value="SIGMA54_INTERACT_2"/>
    <property type="match status" value="1"/>
</dbReference>
<protein>
    <recommendedName>
        <fullName evidence="7">HTH-type transcriptional regulatory protein TyrR</fullName>
    </recommendedName>
</protein>
<dbReference type="SUPFAM" id="SSF55785">
    <property type="entry name" value="PYP-like sensor domain (PAS domain)"/>
    <property type="match status" value="2"/>
</dbReference>
<dbReference type="CDD" id="cd00130">
    <property type="entry name" value="PAS"/>
    <property type="match status" value="2"/>
</dbReference>
<accession>A0A212LVH5</accession>
<dbReference type="EMBL" id="FMJE01000004">
    <property type="protein sequence ID" value="SCM81624.1"/>
    <property type="molecule type" value="Genomic_DNA"/>
</dbReference>
<dbReference type="Pfam" id="PF08448">
    <property type="entry name" value="PAS_4"/>
    <property type="match status" value="1"/>
</dbReference>
<dbReference type="NCBIfam" id="TIGR04381">
    <property type="entry name" value="HTH_TypR"/>
    <property type="match status" value="1"/>
</dbReference>
<dbReference type="RefSeq" id="WP_288184599.1">
    <property type="nucleotide sequence ID" value="NZ_LT608335.1"/>
</dbReference>
<evidence type="ECO:0000256" key="3">
    <source>
        <dbReference type="ARBA" id="ARBA00022840"/>
    </source>
</evidence>
<evidence type="ECO:0000256" key="5">
    <source>
        <dbReference type="ARBA" id="ARBA00023125"/>
    </source>
</evidence>
<dbReference type="PROSITE" id="PS50045">
    <property type="entry name" value="SIGMA54_INTERACT_4"/>
    <property type="match status" value="1"/>
</dbReference>
<dbReference type="Gene3D" id="1.10.10.60">
    <property type="entry name" value="Homeodomain-like"/>
    <property type="match status" value="1"/>
</dbReference>
<evidence type="ECO:0000256" key="6">
    <source>
        <dbReference type="ARBA" id="ARBA00023163"/>
    </source>
</evidence>
<dbReference type="SUPFAM" id="SSF52540">
    <property type="entry name" value="P-loop containing nucleoside triphosphate hydrolases"/>
    <property type="match status" value="1"/>
</dbReference>
<dbReference type="InterPro" id="IPR025662">
    <property type="entry name" value="Sigma_54_int_dom_ATP-bd_1"/>
</dbReference>
<keyword evidence="6" id="KW-0804">Transcription</keyword>
<dbReference type="InterPro" id="IPR000700">
    <property type="entry name" value="PAS-assoc_C"/>
</dbReference>
<dbReference type="SMART" id="SM00091">
    <property type="entry name" value="PAS"/>
    <property type="match status" value="2"/>
</dbReference>
<sequence>MAETIDYPAIFDSAYNSIIVVNKELLIVAINKAAASLLGRSQAELIGQRIETIIPNTRLPEVIATGNAIRGERMSLAGRQVVTNRTPILQYGEITGAIAEFQNYYDVDDLACQLDSVKEMNKELECLIEAVDDGIVVSDGKGYIIRVNKAYQHMTGITADEYVGKHVKELLHAGYIGRTTSDIVIEHKTTLHVTDIRNHKELLLTSVPVLNEAGDVIRVVTVFRDLAELNHLKKQLAQLEKMEVRYRQELSYLRSEQIAKTIVTNNPGMKEKIELAFRVARVNSTVLILGESGTGKELFAQLIHRASTRSCQPFIKVNCGAMPETLLESELFGYEAGAFTGAAKEGKAGLLEIAHEGTLFLDEIAELPLSLQVKLLRAIQEREIRRVGGKKTLAVDVRFVAATNRNLEEMVKNKLFREDLYYRLNVVPLFLPPLRERKEDIFLLTAEFLDRINKQYGWHKWLHPDLVRAFLNYNWPGNVRELQNSIERLVVTSREDCLGLDLIHKLFPNMNSMENLSDAYQDIGLLQAAVENEERKILLEIYKKTGSTRKAAEALGISQSSVVKKLKKYGISK</sequence>
<dbReference type="PROSITE" id="PS00688">
    <property type="entry name" value="SIGMA54_INTERACT_3"/>
    <property type="match status" value="1"/>
</dbReference>
<reference evidence="12" key="1">
    <citation type="submission" date="2016-08" db="EMBL/GenBank/DDBJ databases">
        <authorList>
            <person name="Seilhamer J.J."/>
        </authorList>
    </citation>
    <scope>NUCLEOTIDE SEQUENCE</scope>
    <source>
        <strain evidence="12">86</strain>
    </source>
</reference>
<dbReference type="GO" id="GO:0005524">
    <property type="term" value="F:ATP binding"/>
    <property type="evidence" value="ECO:0007669"/>
    <property type="project" value="UniProtKB-KW"/>
</dbReference>
<dbReference type="InterPro" id="IPR003593">
    <property type="entry name" value="AAA+_ATPase"/>
</dbReference>
<feature type="domain" description="PAS" evidence="10">
    <location>
        <begin position="120"/>
        <end position="172"/>
    </location>
</feature>
<evidence type="ECO:0000256" key="8">
    <source>
        <dbReference type="SAM" id="Coils"/>
    </source>
</evidence>
<dbReference type="InterPro" id="IPR035965">
    <property type="entry name" value="PAS-like_dom_sf"/>
</dbReference>
<dbReference type="InterPro" id="IPR030828">
    <property type="entry name" value="HTH_TyrR"/>
</dbReference>
<feature type="domain" description="PAC" evidence="11">
    <location>
        <begin position="187"/>
        <end position="238"/>
    </location>
</feature>
<dbReference type="SMART" id="SM00382">
    <property type="entry name" value="AAA"/>
    <property type="match status" value="1"/>
</dbReference>
<dbReference type="Gene3D" id="1.10.8.60">
    <property type="match status" value="1"/>
</dbReference>
<feature type="domain" description="Sigma-54 factor interaction" evidence="9">
    <location>
        <begin position="262"/>
        <end position="491"/>
    </location>
</feature>
<dbReference type="PANTHER" id="PTHR32071:SF57">
    <property type="entry name" value="C4-DICARBOXYLATE TRANSPORT TRANSCRIPTIONAL REGULATORY PROTEIN DCTD"/>
    <property type="match status" value="1"/>
</dbReference>
<keyword evidence="2" id="KW-0058">Aromatic hydrocarbons catabolism</keyword>
<dbReference type="Gene3D" id="3.30.450.20">
    <property type="entry name" value="PAS domain"/>
    <property type="match status" value="2"/>
</dbReference>
<feature type="domain" description="PAS" evidence="10">
    <location>
        <begin position="3"/>
        <end position="58"/>
    </location>
</feature>
<dbReference type="PANTHER" id="PTHR32071">
    <property type="entry name" value="TRANSCRIPTIONAL REGULATORY PROTEIN"/>
    <property type="match status" value="1"/>
</dbReference>
<dbReference type="InterPro" id="IPR000014">
    <property type="entry name" value="PAS"/>
</dbReference>
<proteinExistence type="predicted"/>
<evidence type="ECO:0000256" key="4">
    <source>
        <dbReference type="ARBA" id="ARBA00023015"/>
    </source>
</evidence>
<feature type="coiled-coil region" evidence="8">
    <location>
        <begin position="229"/>
        <end position="256"/>
    </location>
</feature>
<dbReference type="PROSITE" id="PS50113">
    <property type="entry name" value="PAC"/>
    <property type="match status" value="1"/>
</dbReference>
<keyword evidence="3" id="KW-0067">ATP-binding</keyword>
<dbReference type="FunFam" id="3.40.50.300:FF:000006">
    <property type="entry name" value="DNA-binding transcriptional regulator NtrC"/>
    <property type="match status" value="1"/>
</dbReference>
<organism evidence="12">
    <name type="scientific">uncultured Sporomusa sp</name>
    <dbReference type="NCBI Taxonomy" id="307249"/>
    <lineage>
        <taxon>Bacteria</taxon>
        <taxon>Bacillati</taxon>
        <taxon>Bacillota</taxon>
        <taxon>Negativicutes</taxon>
        <taxon>Selenomonadales</taxon>
        <taxon>Sporomusaceae</taxon>
        <taxon>Sporomusa</taxon>
        <taxon>environmental samples</taxon>
    </lineage>
</organism>
<keyword evidence="4" id="KW-0805">Transcription regulation</keyword>
<keyword evidence="1" id="KW-0547">Nucleotide-binding</keyword>
<gene>
    <name evidence="12" type="ORF">KL86SPO_40108</name>
</gene>
<name>A0A212LVH5_9FIRM</name>
<dbReference type="NCBIfam" id="TIGR00229">
    <property type="entry name" value="sensory_box"/>
    <property type="match status" value="2"/>
</dbReference>
<dbReference type="SUPFAM" id="SSF46689">
    <property type="entry name" value="Homeodomain-like"/>
    <property type="match status" value="1"/>
</dbReference>
<evidence type="ECO:0000256" key="7">
    <source>
        <dbReference type="ARBA" id="ARBA00029500"/>
    </source>
</evidence>
<dbReference type="AlphaFoldDB" id="A0A212LVH5"/>
<dbReference type="CDD" id="cd00009">
    <property type="entry name" value="AAA"/>
    <property type="match status" value="1"/>
</dbReference>
<keyword evidence="8" id="KW-0175">Coiled coil</keyword>
<dbReference type="Pfam" id="PF00989">
    <property type="entry name" value="PAS"/>
    <property type="match status" value="1"/>
</dbReference>
<evidence type="ECO:0000259" key="9">
    <source>
        <dbReference type="PROSITE" id="PS50045"/>
    </source>
</evidence>
<dbReference type="InterPro" id="IPR025943">
    <property type="entry name" value="Sigma_54_int_dom_ATP-bd_2"/>
</dbReference>
<dbReference type="Pfam" id="PF18024">
    <property type="entry name" value="HTH_50"/>
    <property type="match status" value="1"/>
</dbReference>
<dbReference type="Pfam" id="PF00158">
    <property type="entry name" value="Sigma54_activat"/>
    <property type="match status" value="1"/>
</dbReference>
<dbReference type="InterPro" id="IPR025944">
    <property type="entry name" value="Sigma_54_int_dom_CS"/>
</dbReference>
<dbReference type="InterPro" id="IPR002078">
    <property type="entry name" value="Sigma_54_int"/>
</dbReference>
<evidence type="ECO:0000256" key="1">
    <source>
        <dbReference type="ARBA" id="ARBA00022741"/>
    </source>
</evidence>
<dbReference type="GO" id="GO:0006355">
    <property type="term" value="P:regulation of DNA-templated transcription"/>
    <property type="evidence" value="ECO:0007669"/>
    <property type="project" value="InterPro"/>
</dbReference>
<dbReference type="Pfam" id="PF25601">
    <property type="entry name" value="AAA_lid_14"/>
    <property type="match status" value="1"/>
</dbReference>
<dbReference type="InterPro" id="IPR013767">
    <property type="entry name" value="PAS_fold"/>
</dbReference>
<dbReference type="PROSITE" id="PS00675">
    <property type="entry name" value="SIGMA54_INTERACT_1"/>
    <property type="match status" value="1"/>
</dbReference>
<evidence type="ECO:0000259" key="11">
    <source>
        <dbReference type="PROSITE" id="PS50113"/>
    </source>
</evidence>
<dbReference type="InterPro" id="IPR013656">
    <property type="entry name" value="PAS_4"/>
</dbReference>
<dbReference type="GO" id="GO:0003677">
    <property type="term" value="F:DNA binding"/>
    <property type="evidence" value="ECO:0007669"/>
    <property type="project" value="UniProtKB-KW"/>
</dbReference>
<dbReference type="InterPro" id="IPR009057">
    <property type="entry name" value="Homeodomain-like_sf"/>
</dbReference>